<evidence type="ECO:0000313" key="3">
    <source>
        <dbReference type="Proteomes" id="UP000780875"/>
    </source>
</evidence>
<evidence type="ECO:0000313" key="2">
    <source>
        <dbReference type="EMBL" id="MBZ5737160.1"/>
    </source>
</evidence>
<keyword evidence="1" id="KW-0732">Signal</keyword>
<reference evidence="2 3" key="1">
    <citation type="submission" date="2021-09" db="EMBL/GenBank/DDBJ databases">
        <title>Whole genome sequence of Nocardioides sp. GBK3QG-3.</title>
        <authorList>
            <person name="Tuo L."/>
        </authorList>
    </citation>
    <scope>NUCLEOTIDE SEQUENCE [LARGE SCALE GENOMIC DNA]</scope>
    <source>
        <strain evidence="2 3">GBK3QG-3</strain>
    </source>
</reference>
<gene>
    <name evidence="2" type="ORF">K8U61_03215</name>
</gene>
<organism evidence="2 3">
    <name type="scientific">Nocardioides mangrovi</name>
    <dbReference type="NCBI Taxonomy" id="2874580"/>
    <lineage>
        <taxon>Bacteria</taxon>
        <taxon>Bacillati</taxon>
        <taxon>Actinomycetota</taxon>
        <taxon>Actinomycetes</taxon>
        <taxon>Propionibacteriales</taxon>
        <taxon>Nocardioidaceae</taxon>
        <taxon>Nocardioides</taxon>
    </lineage>
</organism>
<dbReference type="EMBL" id="JAIQZJ010000001">
    <property type="protein sequence ID" value="MBZ5737160.1"/>
    <property type="molecule type" value="Genomic_DNA"/>
</dbReference>
<comment type="caution">
    <text evidence="2">The sequence shown here is derived from an EMBL/GenBank/DDBJ whole genome shotgun (WGS) entry which is preliminary data.</text>
</comment>
<dbReference type="Proteomes" id="UP000780875">
    <property type="component" value="Unassembled WGS sequence"/>
</dbReference>
<sequence length="271" mass="30021">MRDRSMLLLSLLLIACGISGWTHVPAAEAAGGSWPSTAPTLPVEAAQTGGATAVDTSQIVDPDDPEALRWHHAGHAGVEYWAIPLQEGLTAHFDLTHVEGAGTTRMCLLPWWTSDQNIDETDCLLESGPGTTAMSYTPWRDATFYVAVWDEACCDIEDWAYSLTAHNGKARTKLRLDEPTAKVHRGDKVTITGHLSVVNEQPVLLRRLKWWRTTSWFKPFRTVTTDASGDFRFTYHVPRKGKHAPTFSAKFNGSIGYQESESGRITVRLAR</sequence>
<proteinExistence type="predicted"/>
<evidence type="ECO:0000256" key="1">
    <source>
        <dbReference type="SAM" id="SignalP"/>
    </source>
</evidence>
<dbReference type="PROSITE" id="PS51257">
    <property type="entry name" value="PROKAR_LIPOPROTEIN"/>
    <property type="match status" value="1"/>
</dbReference>
<feature type="signal peptide" evidence="1">
    <location>
        <begin position="1"/>
        <end position="26"/>
    </location>
</feature>
<name>A0ABS7U8F1_9ACTN</name>
<evidence type="ECO:0008006" key="4">
    <source>
        <dbReference type="Google" id="ProtNLM"/>
    </source>
</evidence>
<keyword evidence="3" id="KW-1185">Reference proteome</keyword>
<dbReference type="RefSeq" id="WP_224121520.1">
    <property type="nucleotide sequence ID" value="NZ_JAIQZJ010000001.1"/>
</dbReference>
<accession>A0ABS7U8F1</accession>
<feature type="chain" id="PRO_5046268843" description="Carboxypeptidase regulatory-like domain-containing protein" evidence="1">
    <location>
        <begin position="27"/>
        <end position="271"/>
    </location>
</feature>
<protein>
    <recommendedName>
        <fullName evidence="4">Carboxypeptidase regulatory-like domain-containing protein</fullName>
    </recommendedName>
</protein>